<dbReference type="EMBL" id="MU806046">
    <property type="protein sequence ID" value="KAJ3841264.1"/>
    <property type="molecule type" value="Genomic_DNA"/>
</dbReference>
<evidence type="ECO:0000313" key="3">
    <source>
        <dbReference type="Proteomes" id="UP001163846"/>
    </source>
</evidence>
<reference evidence="2" key="1">
    <citation type="submission" date="2022-08" db="EMBL/GenBank/DDBJ databases">
        <authorList>
            <consortium name="DOE Joint Genome Institute"/>
            <person name="Min B."/>
            <person name="Riley R."/>
            <person name="Sierra-Patev S."/>
            <person name="Naranjo-Ortiz M."/>
            <person name="Looney B."/>
            <person name="Konkel Z."/>
            <person name="Slot J.C."/>
            <person name="Sakamoto Y."/>
            <person name="Steenwyk J.L."/>
            <person name="Rokas A."/>
            <person name="Carro J."/>
            <person name="Camarero S."/>
            <person name="Ferreira P."/>
            <person name="Molpeceres G."/>
            <person name="Ruiz-Duenas F.J."/>
            <person name="Serrano A."/>
            <person name="Henrissat B."/>
            <person name="Drula E."/>
            <person name="Hughes K.W."/>
            <person name="Mata J.L."/>
            <person name="Ishikawa N.K."/>
            <person name="Vargas-Isla R."/>
            <person name="Ushijima S."/>
            <person name="Smith C.A."/>
            <person name="Ahrendt S."/>
            <person name="Andreopoulos W."/>
            <person name="He G."/>
            <person name="Labutti K."/>
            <person name="Lipzen A."/>
            <person name="Ng V."/>
            <person name="Sandor L."/>
            <person name="Barry K."/>
            <person name="Martinez A.T."/>
            <person name="Xiao Y."/>
            <person name="Gibbons J.G."/>
            <person name="Terashima K."/>
            <person name="Hibbett D.S."/>
            <person name="Grigoriev I.V."/>
        </authorList>
    </citation>
    <scope>NUCLEOTIDE SEQUENCE</scope>
    <source>
        <strain evidence="2">TFB9207</strain>
    </source>
</reference>
<gene>
    <name evidence="2" type="ORF">F5878DRAFT_25528</name>
</gene>
<name>A0AA38PE62_9AGAR</name>
<evidence type="ECO:0000313" key="2">
    <source>
        <dbReference type="EMBL" id="KAJ3841264.1"/>
    </source>
</evidence>
<feature type="region of interest" description="Disordered" evidence="1">
    <location>
        <begin position="39"/>
        <end position="79"/>
    </location>
</feature>
<proteinExistence type="predicted"/>
<dbReference type="Proteomes" id="UP001163846">
    <property type="component" value="Unassembled WGS sequence"/>
</dbReference>
<evidence type="ECO:0000256" key="1">
    <source>
        <dbReference type="SAM" id="MobiDB-lite"/>
    </source>
</evidence>
<sequence>MSTGQVTDAHRFAELRGCSYTYSEAGVERRSLVEVVETDEDSTQLRKLQNPRRHRRSPATALEQAARTSPFTTPTVAAEGNNSFLSSETRKPSAFTAERIQSKIPHEVFFVLFSLTTQSGCVARRNAWFLANVLHASMTRRRTKTRFTAAFPSRNVLEKIIARIYQRTHCMRSGLRLSAESSQGSIFVQSNLSWNEQRCISAHTFGRTIHSWLVDSCCSFVNILLSYPAFEI</sequence>
<protein>
    <submittedName>
        <fullName evidence="2">Uncharacterized protein</fullName>
    </submittedName>
</protein>
<comment type="caution">
    <text evidence="2">The sequence shown here is derived from an EMBL/GenBank/DDBJ whole genome shotgun (WGS) entry which is preliminary data.</text>
</comment>
<accession>A0AA38PE62</accession>
<keyword evidence="3" id="KW-1185">Reference proteome</keyword>
<dbReference type="AlphaFoldDB" id="A0AA38PE62"/>
<organism evidence="2 3">
    <name type="scientific">Lentinula raphanica</name>
    <dbReference type="NCBI Taxonomy" id="153919"/>
    <lineage>
        <taxon>Eukaryota</taxon>
        <taxon>Fungi</taxon>
        <taxon>Dikarya</taxon>
        <taxon>Basidiomycota</taxon>
        <taxon>Agaricomycotina</taxon>
        <taxon>Agaricomycetes</taxon>
        <taxon>Agaricomycetidae</taxon>
        <taxon>Agaricales</taxon>
        <taxon>Marasmiineae</taxon>
        <taxon>Omphalotaceae</taxon>
        <taxon>Lentinula</taxon>
    </lineage>
</organism>
<feature type="compositionally biased region" description="Polar residues" evidence="1">
    <location>
        <begin position="66"/>
        <end position="79"/>
    </location>
</feature>